<feature type="compositionally biased region" description="Basic and acidic residues" evidence="1">
    <location>
        <begin position="1"/>
        <end position="10"/>
    </location>
</feature>
<protein>
    <recommendedName>
        <fullName evidence="4">Type IV fimbrial biogenesis protein PilW</fullName>
    </recommendedName>
</protein>
<feature type="region of interest" description="Disordered" evidence="1">
    <location>
        <begin position="1"/>
        <end position="30"/>
    </location>
</feature>
<accession>A0A3B1DMH0</accession>
<dbReference type="PROSITE" id="PS00409">
    <property type="entry name" value="PROKAR_NTER_METHYL"/>
    <property type="match status" value="1"/>
</dbReference>
<proteinExistence type="predicted"/>
<dbReference type="AlphaFoldDB" id="A0A3B1DMH0"/>
<feature type="transmembrane region" description="Helical" evidence="2">
    <location>
        <begin position="47"/>
        <end position="70"/>
    </location>
</feature>
<reference evidence="3" key="1">
    <citation type="submission" date="2018-06" db="EMBL/GenBank/DDBJ databases">
        <authorList>
            <person name="Zhirakovskaya E."/>
        </authorList>
    </citation>
    <scope>NUCLEOTIDE SEQUENCE</scope>
</reference>
<evidence type="ECO:0000313" key="3">
    <source>
        <dbReference type="EMBL" id="VAX29907.1"/>
    </source>
</evidence>
<keyword evidence="2" id="KW-1133">Transmembrane helix</keyword>
<evidence type="ECO:0000256" key="2">
    <source>
        <dbReference type="SAM" id="Phobius"/>
    </source>
</evidence>
<organism evidence="3">
    <name type="scientific">hydrothermal vent metagenome</name>
    <dbReference type="NCBI Taxonomy" id="652676"/>
    <lineage>
        <taxon>unclassified sequences</taxon>
        <taxon>metagenomes</taxon>
        <taxon>ecological metagenomes</taxon>
    </lineage>
</organism>
<dbReference type="Pfam" id="PF07963">
    <property type="entry name" value="N_methyl"/>
    <property type="match status" value="1"/>
</dbReference>
<evidence type="ECO:0000256" key="1">
    <source>
        <dbReference type="SAM" id="MobiDB-lite"/>
    </source>
</evidence>
<name>A0A3B1DMH0_9ZZZZ</name>
<dbReference type="InterPro" id="IPR012902">
    <property type="entry name" value="N_methyl_site"/>
</dbReference>
<dbReference type="NCBIfam" id="TIGR02532">
    <property type="entry name" value="IV_pilin_GFxxxE"/>
    <property type="match status" value="1"/>
</dbReference>
<keyword evidence="2" id="KW-0812">Transmembrane</keyword>
<evidence type="ECO:0008006" key="4">
    <source>
        <dbReference type="Google" id="ProtNLM"/>
    </source>
</evidence>
<dbReference type="EMBL" id="UOGI01000065">
    <property type="protein sequence ID" value="VAX29907.1"/>
    <property type="molecule type" value="Genomic_DNA"/>
</dbReference>
<gene>
    <name evidence="3" type="ORF">MNBD_NITROSPIRAE03-1600</name>
</gene>
<keyword evidence="2" id="KW-0472">Membrane</keyword>
<sequence>MLGSARDKLSMMHSANNRSKGAGMKRQKTEDRTKSLKLAIRNSQRGFSLVELMIALLITALVMGGIYTTFVVQQRSFTSQDQVAETQGSSKIAFDMIVNDIRNAGYGYPEDEAPQINGFTGAVTINDPSLSPPGPNGSDFLTLIGGFRDIATVGGVQNTVETGQTDTSGSPYLDVCYTGTARFNDTNRKYISIDGVTYAEITNVGSDSIANCADTERLTLDRPVDKAFPVGRPVYLIEDVTYRLVTADGTNCNNAKAGTTCLQRVSGAGTTVTIASDIEDLQFEAIDQNADGNTDHIRASLLARTKYEDPTLNPSTKPYFATGIDLEGNTTSVNDKYRRRIWSMEVALKN</sequence>